<feature type="compositionally biased region" description="Basic and acidic residues" evidence="1">
    <location>
        <begin position="75"/>
        <end position="96"/>
    </location>
</feature>
<reference evidence="3 4" key="1">
    <citation type="submission" date="2023-04" db="EMBL/GenBank/DDBJ databases">
        <title>Antarctic isolates genomes.</title>
        <authorList>
            <person name="Dimov S.G."/>
        </authorList>
    </citation>
    <scope>NUCLEOTIDE SEQUENCE [LARGE SCALE GENOMIC DNA]</scope>
    <source>
        <strain evidence="3 4">AL19</strain>
    </source>
</reference>
<dbReference type="Proteomes" id="UP001243286">
    <property type="component" value="Unassembled WGS sequence"/>
</dbReference>
<evidence type="ECO:0000313" key="3">
    <source>
        <dbReference type="EMBL" id="MDI3235878.1"/>
    </source>
</evidence>
<evidence type="ECO:0000259" key="2">
    <source>
        <dbReference type="PROSITE" id="PS50126"/>
    </source>
</evidence>
<dbReference type="InterPro" id="IPR050437">
    <property type="entry name" value="Ribos_protein_bS1-like"/>
</dbReference>
<feature type="compositionally biased region" description="Basic and acidic residues" evidence="1">
    <location>
        <begin position="151"/>
        <end position="168"/>
    </location>
</feature>
<dbReference type="PROSITE" id="PS50126">
    <property type="entry name" value="S1"/>
    <property type="match status" value="1"/>
</dbReference>
<dbReference type="InterPro" id="IPR003029">
    <property type="entry name" value="S1_domain"/>
</dbReference>
<dbReference type="SMART" id="SM00316">
    <property type="entry name" value="S1"/>
    <property type="match status" value="1"/>
</dbReference>
<sequence length="176" mass="18798">MSIEVGSKVQGKVTGITNFGAFVELPTGKTGLVHISEVADSYVKDINDVLTVGQEITVKVLSVENDGKIGLSIKKAVDRPEGERPRPPARQFDRGPRPAGQDRGPRPFDNKGPRGGSGGGGNRGGFNKGGRGAPAPRKEQTFDTLMTSFLKDSEDRLATLKRQTDSKRGGRGAKRQ</sequence>
<comment type="caution">
    <text evidence="3">The sequence shown here is derived from an EMBL/GenBank/DDBJ whole genome shotgun (WGS) entry which is preliminary data.</text>
</comment>
<name>A0ABT6R4Y7_9BACL</name>
<dbReference type="InterPro" id="IPR012340">
    <property type="entry name" value="NA-bd_OB-fold"/>
</dbReference>
<accession>A0ABT6R4Y7</accession>
<dbReference type="EMBL" id="JASBQV010000023">
    <property type="protein sequence ID" value="MDI3235878.1"/>
    <property type="molecule type" value="Genomic_DNA"/>
</dbReference>
<dbReference type="Gene3D" id="2.40.50.140">
    <property type="entry name" value="Nucleic acid-binding proteins"/>
    <property type="match status" value="1"/>
</dbReference>
<protein>
    <submittedName>
        <fullName evidence="3">S1 domain-containing RNA-binding protein</fullName>
    </submittedName>
</protein>
<feature type="domain" description="S1 motif" evidence="2">
    <location>
        <begin position="6"/>
        <end position="74"/>
    </location>
</feature>
<dbReference type="CDD" id="cd05692">
    <property type="entry name" value="S1_RPS1_repeat_hs4"/>
    <property type="match status" value="1"/>
</dbReference>
<dbReference type="SUPFAM" id="SSF50249">
    <property type="entry name" value="Nucleic acid-binding proteins"/>
    <property type="match status" value="1"/>
</dbReference>
<dbReference type="Pfam" id="PF00575">
    <property type="entry name" value="S1"/>
    <property type="match status" value="1"/>
</dbReference>
<feature type="region of interest" description="Disordered" evidence="1">
    <location>
        <begin position="74"/>
        <end position="176"/>
    </location>
</feature>
<organism evidence="3 4">
    <name type="scientific">Exiguobacterium antarcticum</name>
    <dbReference type="NCBI Taxonomy" id="132920"/>
    <lineage>
        <taxon>Bacteria</taxon>
        <taxon>Bacillati</taxon>
        <taxon>Bacillota</taxon>
        <taxon>Bacilli</taxon>
        <taxon>Bacillales</taxon>
        <taxon>Bacillales Family XII. Incertae Sedis</taxon>
        <taxon>Exiguobacterium</taxon>
    </lineage>
</organism>
<feature type="compositionally biased region" description="Basic and acidic residues" evidence="1">
    <location>
        <begin position="103"/>
        <end position="112"/>
    </location>
</feature>
<proteinExistence type="predicted"/>
<gene>
    <name evidence="3" type="ORF">QK289_12745</name>
</gene>
<evidence type="ECO:0000313" key="4">
    <source>
        <dbReference type="Proteomes" id="UP001243286"/>
    </source>
</evidence>
<dbReference type="PANTHER" id="PTHR10724">
    <property type="entry name" value="30S RIBOSOMAL PROTEIN S1"/>
    <property type="match status" value="1"/>
</dbReference>
<evidence type="ECO:0000256" key="1">
    <source>
        <dbReference type="SAM" id="MobiDB-lite"/>
    </source>
</evidence>
<keyword evidence="4" id="KW-1185">Reference proteome</keyword>
<dbReference type="RefSeq" id="WP_014969107.1">
    <property type="nucleotide sequence ID" value="NZ_JASBQV010000023.1"/>
</dbReference>
<dbReference type="NCBIfam" id="NF006363">
    <property type="entry name" value="PRK08582.1"/>
    <property type="match status" value="1"/>
</dbReference>
<feature type="compositionally biased region" description="Gly residues" evidence="1">
    <location>
        <begin position="113"/>
        <end position="132"/>
    </location>
</feature>